<dbReference type="CDD" id="cd16913">
    <property type="entry name" value="YkuD_like"/>
    <property type="match status" value="1"/>
</dbReference>
<keyword evidence="7" id="KW-1133">Transmembrane helix</keyword>
<evidence type="ECO:0000256" key="4">
    <source>
        <dbReference type="ARBA" id="ARBA00022984"/>
    </source>
</evidence>
<dbReference type="EC" id="2.-.-.-" evidence="9"/>
<feature type="active site" description="Nucleophile" evidence="6">
    <location>
        <position position="263"/>
    </location>
</feature>
<dbReference type="InterPro" id="IPR050979">
    <property type="entry name" value="LD-transpeptidase"/>
</dbReference>
<dbReference type="SUPFAM" id="SSF141523">
    <property type="entry name" value="L,D-transpeptidase catalytic domain-like"/>
    <property type="match status" value="1"/>
</dbReference>
<dbReference type="Proteomes" id="UP000798488">
    <property type="component" value="Unassembled WGS sequence"/>
</dbReference>
<dbReference type="PROSITE" id="PS52029">
    <property type="entry name" value="LD_TPASE"/>
    <property type="match status" value="1"/>
</dbReference>
<dbReference type="GO" id="GO:0016740">
    <property type="term" value="F:transferase activity"/>
    <property type="evidence" value="ECO:0007669"/>
    <property type="project" value="UniProtKB-KW"/>
</dbReference>
<evidence type="ECO:0000313" key="9">
    <source>
        <dbReference type="EMBL" id="KAF1084054.1"/>
    </source>
</evidence>
<keyword evidence="3 6" id="KW-0133">Cell shape</keyword>
<dbReference type="EMBL" id="LSRS01000007">
    <property type="protein sequence ID" value="KAF1084054.1"/>
    <property type="molecule type" value="Genomic_DNA"/>
</dbReference>
<dbReference type="OrthoDB" id="9787225at2"/>
<feature type="transmembrane region" description="Helical" evidence="7">
    <location>
        <begin position="12"/>
        <end position="30"/>
    </location>
</feature>
<keyword evidence="2 9" id="KW-0808">Transferase</keyword>
<dbReference type="RefSeq" id="WP_161822991.1">
    <property type="nucleotide sequence ID" value="NZ_LSRS01000007.1"/>
</dbReference>
<name>A0A9D2WML3_9FIRM</name>
<comment type="pathway">
    <text evidence="1 6">Cell wall biogenesis; peptidoglycan biosynthesis.</text>
</comment>
<dbReference type="Gene3D" id="2.40.440.10">
    <property type="entry name" value="L,D-transpeptidase catalytic domain-like"/>
    <property type="match status" value="1"/>
</dbReference>
<evidence type="ECO:0000256" key="1">
    <source>
        <dbReference type="ARBA" id="ARBA00004752"/>
    </source>
</evidence>
<dbReference type="PANTHER" id="PTHR30582:SF4">
    <property type="entry name" value="L,D-TRANSPEPTIDASE YQJB-RELATED"/>
    <property type="match status" value="1"/>
</dbReference>
<sequence>MQKFLNLRGAKYLIVLLIIMTIGLFDHLNIKQEVHHKPIPQNKLPIPYSIHTVKDKQKIAPAPTNTKQGYVIFENDQVAVYRNEQMADIVNKQTGQRIRVYRGGTVHNIIGKSANKPPLVGDTIAEGIKLVCYDEITIIGIKPEFKVISTYPNPRTGSDKIIINKKNNTLYLYKEGELYKSYPVATGENPLFTPEGVFKIANKIENHGQELKPQLGVRWLGLAVPFEKDNRAEKDARAPVGRKYGIHGTNEPDSIGKYASGGCIRMDNRQIAELFKLVEVNTPVEIRHW</sequence>
<comment type="caution">
    <text evidence="9">The sequence shown here is derived from an EMBL/GenBank/DDBJ whole genome shotgun (WGS) entry which is preliminary data.</text>
</comment>
<keyword evidence="5 6" id="KW-0961">Cell wall biogenesis/degradation</keyword>
<dbReference type="GO" id="GO:0005576">
    <property type="term" value="C:extracellular region"/>
    <property type="evidence" value="ECO:0007669"/>
    <property type="project" value="TreeGrafter"/>
</dbReference>
<dbReference type="GO" id="GO:0018104">
    <property type="term" value="P:peptidoglycan-protein cross-linking"/>
    <property type="evidence" value="ECO:0007669"/>
    <property type="project" value="TreeGrafter"/>
</dbReference>
<evidence type="ECO:0000256" key="6">
    <source>
        <dbReference type="PROSITE-ProRule" id="PRU01373"/>
    </source>
</evidence>
<evidence type="ECO:0000256" key="3">
    <source>
        <dbReference type="ARBA" id="ARBA00022960"/>
    </source>
</evidence>
<dbReference type="GO" id="GO:0071972">
    <property type="term" value="F:peptidoglycan L,D-transpeptidase activity"/>
    <property type="evidence" value="ECO:0007669"/>
    <property type="project" value="TreeGrafter"/>
</dbReference>
<dbReference type="InterPro" id="IPR038063">
    <property type="entry name" value="Transpep_catalytic_dom"/>
</dbReference>
<keyword evidence="7" id="KW-0472">Membrane</keyword>
<dbReference type="GO" id="GO:0071555">
    <property type="term" value="P:cell wall organization"/>
    <property type="evidence" value="ECO:0007669"/>
    <property type="project" value="UniProtKB-UniRule"/>
</dbReference>
<feature type="active site" description="Proton donor/acceptor" evidence="6">
    <location>
        <position position="247"/>
    </location>
</feature>
<evidence type="ECO:0000256" key="2">
    <source>
        <dbReference type="ARBA" id="ARBA00022679"/>
    </source>
</evidence>
<dbReference type="InterPro" id="IPR005490">
    <property type="entry name" value="LD_TPept_cat_dom"/>
</dbReference>
<keyword evidence="10" id="KW-1185">Reference proteome</keyword>
<protein>
    <submittedName>
        <fullName evidence="9">L,D-transpeptidase YkuD</fullName>
        <ecNumber evidence="9">2.-.-.-</ecNumber>
    </submittedName>
</protein>
<evidence type="ECO:0000313" key="10">
    <source>
        <dbReference type="Proteomes" id="UP000798488"/>
    </source>
</evidence>
<proteinExistence type="predicted"/>
<feature type="domain" description="L,D-TPase catalytic" evidence="8">
    <location>
        <begin position="159"/>
        <end position="287"/>
    </location>
</feature>
<reference evidence="9" key="1">
    <citation type="submission" date="2016-02" db="EMBL/GenBank/DDBJ databases">
        <title>Draft Genome Sequence of Sporotomaculum syntrophicum Strain FB, a Syntrophic Benzoate Degrader.</title>
        <authorList>
            <person name="Nobu M.K."/>
            <person name="Narihiro T."/>
            <person name="Qiu Y.-L."/>
            <person name="Ohashi A."/>
            <person name="Liu W.-T."/>
            <person name="Yuji S."/>
        </authorList>
    </citation>
    <scope>NUCLEOTIDE SEQUENCE</scope>
    <source>
        <strain evidence="9">FB</strain>
    </source>
</reference>
<dbReference type="GO" id="GO:0008360">
    <property type="term" value="P:regulation of cell shape"/>
    <property type="evidence" value="ECO:0007669"/>
    <property type="project" value="UniProtKB-UniRule"/>
</dbReference>
<keyword evidence="4 6" id="KW-0573">Peptidoglycan synthesis</keyword>
<evidence type="ECO:0000256" key="5">
    <source>
        <dbReference type="ARBA" id="ARBA00023316"/>
    </source>
</evidence>
<organism evidence="9 10">
    <name type="scientific">Sporotomaculum syntrophicum</name>
    <dbReference type="NCBI Taxonomy" id="182264"/>
    <lineage>
        <taxon>Bacteria</taxon>
        <taxon>Bacillati</taxon>
        <taxon>Bacillota</taxon>
        <taxon>Clostridia</taxon>
        <taxon>Eubacteriales</taxon>
        <taxon>Desulfallaceae</taxon>
        <taxon>Sporotomaculum</taxon>
    </lineage>
</organism>
<accession>A0A9D2WML3</accession>
<gene>
    <name evidence="9" type="primary">ykuD_3</name>
    <name evidence="9" type="ORF">SPSYN_02701</name>
</gene>
<keyword evidence="7" id="KW-0812">Transmembrane</keyword>
<evidence type="ECO:0000256" key="7">
    <source>
        <dbReference type="SAM" id="Phobius"/>
    </source>
</evidence>
<dbReference type="AlphaFoldDB" id="A0A9D2WML3"/>
<dbReference type="PANTHER" id="PTHR30582">
    <property type="entry name" value="L,D-TRANSPEPTIDASE"/>
    <property type="match status" value="1"/>
</dbReference>
<dbReference type="Pfam" id="PF03734">
    <property type="entry name" value="YkuD"/>
    <property type="match status" value="1"/>
</dbReference>
<evidence type="ECO:0000259" key="8">
    <source>
        <dbReference type="PROSITE" id="PS52029"/>
    </source>
</evidence>